<proteinExistence type="predicted"/>
<dbReference type="AlphaFoldDB" id="A0A517W3U3"/>
<protein>
    <submittedName>
        <fullName evidence="1">Uncharacterized protein</fullName>
    </submittedName>
</protein>
<dbReference type="KEGG" id="gaw:V144x_54360"/>
<name>A0A517W3U3_9PLAN</name>
<dbReference type="RefSeq" id="WP_144989847.1">
    <property type="nucleotide sequence ID" value="NZ_CP037920.1"/>
</dbReference>
<organism evidence="1 2">
    <name type="scientific">Gimesia aquarii</name>
    <dbReference type="NCBI Taxonomy" id="2527964"/>
    <lineage>
        <taxon>Bacteria</taxon>
        <taxon>Pseudomonadati</taxon>
        <taxon>Planctomycetota</taxon>
        <taxon>Planctomycetia</taxon>
        <taxon>Planctomycetales</taxon>
        <taxon>Planctomycetaceae</taxon>
        <taxon>Gimesia</taxon>
    </lineage>
</organism>
<evidence type="ECO:0000313" key="2">
    <source>
        <dbReference type="Proteomes" id="UP000318704"/>
    </source>
</evidence>
<reference evidence="1 2" key="1">
    <citation type="submission" date="2019-03" db="EMBL/GenBank/DDBJ databases">
        <title>Deep-cultivation of Planctomycetes and their phenomic and genomic characterization uncovers novel biology.</title>
        <authorList>
            <person name="Wiegand S."/>
            <person name="Jogler M."/>
            <person name="Boedeker C."/>
            <person name="Pinto D."/>
            <person name="Vollmers J."/>
            <person name="Rivas-Marin E."/>
            <person name="Kohn T."/>
            <person name="Peeters S.H."/>
            <person name="Heuer A."/>
            <person name="Rast P."/>
            <person name="Oberbeckmann S."/>
            <person name="Bunk B."/>
            <person name="Jeske O."/>
            <person name="Meyerdierks A."/>
            <person name="Storesund J.E."/>
            <person name="Kallscheuer N."/>
            <person name="Luecker S."/>
            <person name="Lage O.M."/>
            <person name="Pohl T."/>
            <person name="Merkel B.J."/>
            <person name="Hornburger P."/>
            <person name="Mueller R.-W."/>
            <person name="Bruemmer F."/>
            <person name="Labrenz M."/>
            <person name="Spormann A.M."/>
            <person name="Op den Camp H."/>
            <person name="Overmann J."/>
            <person name="Amann R."/>
            <person name="Jetten M.S.M."/>
            <person name="Mascher T."/>
            <person name="Medema M.H."/>
            <person name="Devos D.P."/>
            <person name="Kaster A.-K."/>
            <person name="Ovreas L."/>
            <person name="Rohde M."/>
            <person name="Galperin M.Y."/>
            <person name="Jogler C."/>
        </authorList>
    </citation>
    <scope>NUCLEOTIDE SEQUENCE [LARGE SCALE GENOMIC DNA]</scope>
    <source>
        <strain evidence="1 2">V144</strain>
    </source>
</reference>
<evidence type="ECO:0000313" key="1">
    <source>
        <dbReference type="EMBL" id="QDT99922.1"/>
    </source>
</evidence>
<sequence length="575" mass="66221">MNFYFQCKRNSLVWTLLIAFSVPSIGWANDEILFQFARTMINDPTVESENSLESQQASCLNALSELQREKETFQLMERWSSANKGGEEYRLSNCWRNGLYWAGLNYSQQSELSLSRKLASLAGHENVPPEKLITQLLAQETKPFKQVDQEMVNVLRFSARYDLARQSRDPNSEIQKLVPDAIALAPQALHLLETSYPPKGYHTISYHPVRYEIAQCALAIQVIVPLEKRTDAMNKLLERIDLLFGLGCFRRGWTSAFDAGLDLLAKRDEPLAILIWQSRFLETFGVEVNNSILLSSDRLKTHPKLSRFISSVKSILNLFRNQTYKKRPEVLTALLQEPDSELWRFYMLLTLETARLCADEKLLQLASRNLLEQSQRLYNPKNEDYKHMLRDLNILYFSTYRAARRVNNKKLQNELMKRMLSLFPAASNEDSHNNILSDRIDEISIWAYLISDRSGDPMWIQKFEEQAGELGAYYIGIFCAITGKTKIKDKEILTMYNKPYEFHEVAYGAGFAVGTGRAPFTVGEAWIRLSQADRTYNTIESLTAFCSGYTNGKESPQSIWDTRLFQELTNSKFPK</sequence>
<dbReference type="Proteomes" id="UP000318704">
    <property type="component" value="Chromosome"/>
</dbReference>
<accession>A0A517W3U3</accession>
<gene>
    <name evidence="1" type="ORF">V144x_54360</name>
</gene>
<dbReference type="EMBL" id="CP037920">
    <property type="protein sequence ID" value="QDT99922.1"/>
    <property type="molecule type" value="Genomic_DNA"/>
</dbReference>